<evidence type="ECO:0000313" key="4">
    <source>
        <dbReference type="Proteomes" id="UP000503297"/>
    </source>
</evidence>
<dbReference type="Proteomes" id="UP000503297">
    <property type="component" value="Chromosome"/>
</dbReference>
<dbReference type="PIRSF" id="PIRSF002741">
    <property type="entry name" value="MppA"/>
    <property type="match status" value="1"/>
</dbReference>
<dbReference type="PROSITE" id="PS51257">
    <property type="entry name" value="PROKAR_LIPOPROTEIN"/>
    <property type="match status" value="1"/>
</dbReference>
<dbReference type="PANTHER" id="PTHR30290:SF81">
    <property type="entry name" value="OLIGOPEPTIDE-BINDING PROTEIN OPPA"/>
    <property type="match status" value="1"/>
</dbReference>
<feature type="chain" id="PRO_5038379568" evidence="1">
    <location>
        <begin position="25"/>
        <end position="528"/>
    </location>
</feature>
<name>A0A6M8JBC3_9ACTN</name>
<evidence type="ECO:0000259" key="2">
    <source>
        <dbReference type="Pfam" id="PF00496"/>
    </source>
</evidence>
<dbReference type="Gene3D" id="3.40.190.10">
    <property type="entry name" value="Periplasmic binding protein-like II"/>
    <property type="match status" value="1"/>
</dbReference>
<dbReference type="GO" id="GO:0043190">
    <property type="term" value="C:ATP-binding cassette (ABC) transporter complex"/>
    <property type="evidence" value="ECO:0007669"/>
    <property type="project" value="InterPro"/>
</dbReference>
<dbReference type="InterPro" id="IPR000914">
    <property type="entry name" value="SBP_5_dom"/>
</dbReference>
<sequence length="528" mass="56342">MGKTARRWGALVAAVCLVGALGLAGCGQTGSQAGQSAGGASDPQDKKVVYGTTSYGVAMDDAGLNPHSAYSGWSCVRYGVGETLFRFSDDMRPEPWLATGYEFLDDTRCRITLRTDVKFSSGRAFDAQAVKECLEALVANHDRAPGELNIQSIEAEGNQLTITTSKPTPALVNYLCDPYAAIIDMQAGVSADQNVSGTGPYVATEVSDTQITLKANAAYRDGAPKVGTVVVRSITDFDTLANALQSGEVNAASGIQFANYPLFRNDGYRIEQRQSNRVFFAQLNHASPIMADPAVRAAVARGIDRQGFVDALLQGNGAVADGPFSQNLPFGGKAVTAPAYDPDEAMRLLEEAGWVDEDGDGVREKDGQRLTLRWLTYPGRAELPLLAESAQATLRKIGFDVQVNSTASHIELRKKPDAWDVYASTLVTAPTGDPAYFFRAFALDKASKNFGGYHSDALEAQAAQLQAAFDPAERAALGTRMAQTLLDDNGYVFAAHSSLGMVCQAGVTGLVPHPCDYYELSADLDISK</sequence>
<feature type="domain" description="Solute-binding protein family 5" evidence="2">
    <location>
        <begin position="93"/>
        <end position="445"/>
    </location>
</feature>
<dbReference type="CDD" id="cd08490">
    <property type="entry name" value="PBP2_NikA_DppA_OppA_like_3"/>
    <property type="match status" value="1"/>
</dbReference>
<keyword evidence="4" id="KW-1185">Reference proteome</keyword>
<dbReference type="GO" id="GO:0015833">
    <property type="term" value="P:peptide transport"/>
    <property type="evidence" value="ECO:0007669"/>
    <property type="project" value="TreeGrafter"/>
</dbReference>
<dbReference type="GO" id="GO:0042597">
    <property type="term" value="C:periplasmic space"/>
    <property type="evidence" value="ECO:0007669"/>
    <property type="project" value="UniProtKB-ARBA"/>
</dbReference>
<evidence type="ECO:0000313" key="3">
    <source>
        <dbReference type="EMBL" id="QKF08032.1"/>
    </source>
</evidence>
<proteinExistence type="predicted"/>
<dbReference type="GO" id="GO:1904680">
    <property type="term" value="F:peptide transmembrane transporter activity"/>
    <property type="evidence" value="ECO:0007669"/>
    <property type="project" value="TreeGrafter"/>
</dbReference>
<accession>A0A6M8JBC3</accession>
<gene>
    <name evidence="3" type="ORF">HLV38_04950</name>
</gene>
<dbReference type="SUPFAM" id="SSF53850">
    <property type="entry name" value="Periplasmic binding protein-like II"/>
    <property type="match status" value="1"/>
</dbReference>
<dbReference type="EMBL" id="CP053716">
    <property type="protein sequence ID" value="QKF08032.1"/>
    <property type="molecule type" value="Genomic_DNA"/>
</dbReference>
<dbReference type="AlphaFoldDB" id="A0A6M8JBC3"/>
<evidence type="ECO:0000256" key="1">
    <source>
        <dbReference type="SAM" id="SignalP"/>
    </source>
</evidence>
<feature type="signal peptide" evidence="1">
    <location>
        <begin position="1"/>
        <end position="24"/>
    </location>
</feature>
<organism evidence="3 4">
    <name type="scientific">Berryella wangjianweii</name>
    <dbReference type="NCBI Taxonomy" id="2734634"/>
    <lineage>
        <taxon>Bacteria</taxon>
        <taxon>Bacillati</taxon>
        <taxon>Actinomycetota</taxon>
        <taxon>Coriobacteriia</taxon>
        <taxon>Eggerthellales</taxon>
        <taxon>Eggerthellaceae</taxon>
        <taxon>Berryella</taxon>
    </lineage>
</organism>
<dbReference type="PANTHER" id="PTHR30290">
    <property type="entry name" value="PERIPLASMIC BINDING COMPONENT OF ABC TRANSPORTER"/>
    <property type="match status" value="1"/>
</dbReference>
<dbReference type="KEGG" id="bwa:HLV38_04950"/>
<protein>
    <submittedName>
        <fullName evidence="3">ABC transporter substrate-binding protein</fullName>
    </submittedName>
</protein>
<dbReference type="InterPro" id="IPR039424">
    <property type="entry name" value="SBP_5"/>
</dbReference>
<reference evidence="4" key="1">
    <citation type="submission" date="2020-05" db="EMBL/GenBank/DDBJ databases">
        <title>Novel species in genus Nocardioides.</title>
        <authorList>
            <person name="Zhang G."/>
        </authorList>
    </citation>
    <scope>NUCLEOTIDE SEQUENCE [LARGE SCALE GENOMIC DNA]</scope>
    <source>
        <strain evidence="4">zg-1050</strain>
    </source>
</reference>
<dbReference type="Pfam" id="PF00496">
    <property type="entry name" value="SBP_bac_5"/>
    <property type="match status" value="1"/>
</dbReference>
<dbReference type="InterPro" id="IPR030678">
    <property type="entry name" value="Peptide/Ni-bd"/>
</dbReference>
<keyword evidence="1" id="KW-0732">Signal</keyword>
<dbReference type="Gene3D" id="3.10.105.10">
    <property type="entry name" value="Dipeptide-binding Protein, Domain 3"/>
    <property type="match status" value="1"/>
</dbReference>